<protein>
    <submittedName>
        <fullName evidence="1">Class I SAM-dependent methyltransferase</fullName>
    </submittedName>
</protein>
<comment type="caution">
    <text evidence="1">The sequence shown here is derived from an EMBL/GenBank/DDBJ whole genome shotgun (WGS) entry which is preliminary data.</text>
</comment>
<dbReference type="InterPro" id="IPR029063">
    <property type="entry name" value="SAM-dependent_MTases_sf"/>
</dbReference>
<keyword evidence="2" id="KW-1185">Reference proteome</keyword>
<evidence type="ECO:0000313" key="1">
    <source>
        <dbReference type="EMBL" id="MBR0655944.1"/>
    </source>
</evidence>
<accession>A0AAF1K4B3</accession>
<dbReference type="GO" id="GO:0032259">
    <property type="term" value="P:methylation"/>
    <property type="evidence" value="ECO:0007669"/>
    <property type="project" value="UniProtKB-KW"/>
</dbReference>
<dbReference type="RefSeq" id="WP_211874792.1">
    <property type="nucleotide sequence ID" value="NZ_JAAEDH010000014.1"/>
</dbReference>
<gene>
    <name evidence="1" type="ORF">GXW79_12750</name>
</gene>
<dbReference type="GO" id="GO:0008168">
    <property type="term" value="F:methyltransferase activity"/>
    <property type="evidence" value="ECO:0007669"/>
    <property type="project" value="UniProtKB-KW"/>
</dbReference>
<keyword evidence="1" id="KW-0489">Methyltransferase</keyword>
<reference evidence="1" key="2">
    <citation type="journal article" date="2021" name="Syst. Appl. Microbiol.">
        <title>Roseomonas hellenica sp. nov., isolated from roots of wild-growing Alkanna tinctoria.</title>
        <authorList>
            <person name="Rat A."/>
            <person name="Naranjo H.D."/>
            <person name="Lebbe L."/>
            <person name="Cnockaert M."/>
            <person name="Krigas N."/>
            <person name="Grigoriadou K."/>
            <person name="Maloupa E."/>
            <person name="Willems A."/>
        </authorList>
    </citation>
    <scope>NUCLEOTIDE SEQUENCE</scope>
    <source>
        <strain evidence="1">LMG 28251</strain>
    </source>
</reference>
<reference evidence="1" key="1">
    <citation type="submission" date="2020-01" db="EMBL/GenBank/DDBJ databases">
        <authorList>
            <person name="Rat A."/>
        </authorList>
    </citation>
    <scope>NUCLEOTIDE SEQUENCE</scope>
    <source>
        <strain evidence="1">LMG 28251</strain>
    </source>
</reference>
<keyword evidence="1" id="KW-0808">Transferase</keyword>
<name>A0AAF1K4B3_9PROT</name>
<dbReference type="Gene3D" id="3.40.50.150">
    <property type="entry name" value="Vaccinia Virus protein VP39"/>
    <property type="match status" value="1"/>
</dbReference>
<dbReference type="Proteomes" id="UP001196068">
    <property type="component" value="Unassembled WGS sequence"/>
</dbReference>
<dbReference type="SUPFAM" id="SSF53335">
    <property type="entry name" value="S-adenosyl-L-methionine-dependent methyltransferases"/>
    <property type="match status" value="1"/>
</dbReference>
<evidence type="ECO:0000313" key="2">
    <source>
        <dbReference type="Proteomes" id="UP001196068"/>
    </source>
</evidence>
<dbReference type="AlphaFoldDB" id="A0AAF1K4B3"/>
<sequence>MTSPTPEGDQMARDTAETSPPLFAGSDPLFIDFGCGTGNSIRFAEGIMGGPGVGLDISTDRVAAAVERGYEVAVGDLLTFEGRSVATASFAIDLFPELETRRAWETALVTMLRAARDFVFIQHLCFDSAEALLARGQTSAAHAAKPVLLRPRAIDYLHFVQQHRAGLNIVGFAAFGIGEATGTPSAFEGITGTLLDSAAPAFRSVRIIIARKQVSRFRAALQRAGSGQLLLYWEQPA</sequence>
<organism evidence="1 2">
    <name type="scientific">Plastoroseomonas arctica</name>
    <dbReference type="NCBI Taxonomy" id="1509237"/>
    <lineage>
        <taxon>Bacteria</taxon>
        <taxon>Pseudomonadati</taxon>
        <taxon>Pseudomonadota</taxon>
        <taxon>Alphaproteobacteria</taxon>
        <taxon>Acetobacterales</taxon>
        <taxon>Acetobacteraceae</taxon>
        <taxon>Plastoroseomonas</taxon>
    </lineage>
</organism>
<dbReference type="EMBL" id="JAAEDH010000014">
    <property type="protein sequence ID" value="MBR0655944.1"/>
    <property type="molecule type" value="Genomic_DNA"/>
</dbReference>
<proteinExistence type="predicted"/>